<gene>
    <name evidence="8" type="ORF">AK830_g2644</name>
</gene>
<dbReference type="InterPro" id="IPR023210">
    <property type="entry name" value="NADP_OxRdtase_dom"/>
</dbReference>
<dbReference type="PRINTS" id="PR00069">
    <property type="entry name" value="ALDKETRDTASE"/>
</dbReference>
<proteinExistence type="inferred from homology"/>
<evidence type="ECO:0000259" key="7">
    <source>
        <dbReference type="Pfam" id="PF00248"/>
    </source>
</evidence>
<evidence type="ECO:0000256" key="4">
    <source>
        <dbReference type="PIRSR" id="PIRSR000097-1"/>
    </source>
</evidence>
<dbReference type="Gene3D" id="3.20.20.100">
    <property type="entry name" value="NADP-dependent oxidoreductase domain"/>
    <property type="match status" value="1"/>
</dbReference>
<feature type="site" description="Lowers pKa of active site Tyr" evidence="6">
    <location>
        <position position="88"/>
    </location>
</feature>
<keyword evidence="3" id="KW-0560">Oxidoreductase</keyword>
<keyword evidence="9" id="KW-1185">Reference proteome</keyword>
<accession>A0A0P7BV08</accession>
<dbReference type="OrthoDB" id="416253at2759"/>
<dbReference type="PANTHER" id="PTHR43827:SF3">
    <property type="entry name" value="NADP-DEPENDENT OXIDOREDUCTASE DOMAIN-CONTAINING PROTEIN"/>
    <property type="match status" value="1"/>
</dbReference>
<keyword evidence="2" id="KW-0521">NADP</keyword>
<dbReference type="EMBL" id="LKCW01000025">
    <property type="protein sequence ID" value="KPM43978.1"/>
    <property type="molecule type" value="Genomic_DNA"/>
</dbReference>
<comment type="caution">
    <text evidence="8">The sequence shown here is derived from an EMBL/GenBank/DDBJ whole genome shotgun (WGS) entry which is preliminary data.</text>
</comment>
<evidence type="ECO:0000256" key="2">
    <source>
        <dbReference type="ARBA" id="ARBA00022857"/>
    </source>
</evidence>
<dbReference type="AlphaFoldDB" id="A0A0P7BV08"/>
<dbReference type="Pfam" id="PF00248">
    <property type="entry name" value="Aldo_ket_red"/>
    <property type="match status" value="1"/>
</dbReference>
<evidence type="ECO:0000313" key="8">
    <source>
        <dbReference type="EMBL" id="KPM43978.1"/>
    </source>
</evidence>
<reference evidence="8 9" key="1">
    <citation type="submission" date="2015-09" db="EMBL/GenBank/DDBJ databases">
        <title>Draft genome of a European isolate of the apple canker pathogen Neonectria ditissima.</title>
        <authorList>
            <person name="Gomez-Cortecero A."/>
            <person name="Harrison R.J."/>
            <person name="Armitage A.D."/>
        </authorList>
    </citation>
    <scope>NUCLEOTIDE SEQUENCE [LARGE SCALE GENOMIC DNA]</scope>
    <source>
        <strain evidence="8 9">R09/05</strain>
    </source>
</reference>
<dbReference type="GO" id="GO:0016616">
    <property type="term" value="F:oxidoreductase activity, acting on the CH-OH group of donors, NAD or NADP as acceptor"/>
    <property type="evidence" value="ECO:0007669"/>
    <property type="project" value="UniProtKB-ARBA"/>
</dbReference>
<dbReference type="Proteomes" id="UP000050424">
    <property type="component" value="Unassembled WGS sequence"/>
</dbReference>
<dbReference type="CDD" id="cd19120">
    <property type="entry name" value="AKR_AKR3C2-3"/>
    <property type="match status" value="1"/>
</dbReference>
<dbReference type="InterPro" id="IPR020471">
    <property type="entry name" value="AKR"/>
</dbReference>
<evidence type="ECO:0000256" key="3">
    <source>
        <dbReference type="ARBA" id="ARBA00023002"/>
    </source>
</evidence>
<comment type="similarity">
    <text evidence="1">Belongs to the aldo/keto reductase family.</text>
</comment>
<dbReference type="InterPro" id="IPR018170">
    <property type="entry name" value="Aldo/ket_reductase_CS"/>
</dbReference>
<evidence type="ECO:0000256" key="1">
    <source>
        <dbReference type="ARBA" id="ARBA00007905"/>
    </source>
</evidence>
<protein>
    <recommendedName>
        <fullName evidence="7">NADP-dependent oxidoreductase domain-containing protein</fullName>
    </recommendedName>
</protein>
<dbReference type="PANTHER" id="PTHR43827">
    <property type="entry name" value="2,5-DIKETO-D-GLUCONIC ACID REDUCTASE"/>
    <property type="match status" value="1"/>
</dbReference>
<feature type="active site" description="Proton donor" evidence="4">
    <location>
        <position position="63"/>
    </location>
</feature>
<dbReference type="GO" id="GO:0016652">
    <property type="term" value="F:oxidoreductase activity, acting on NAD(P)H as acceptor"/>
    <property type="evidence" value="ECO:0007669"/>
    <property type="project" value="InterPro"/>
</dbReference>
<feature type="domain" description="NADP-dependent oxidoreductase" evidence="7">
    <location>
        <begin position="24"/>
        <end position="277"/>
    </location>
</feature>
<evidence type="ECO:0000256" key="6">
    <source>
        <dbReference type="PIRSR" id="PIRSR000097-3"/>
    </source>
</evidence>
<dbReference type="PIRSF" id="PIRSF000097">
    <property type="entry name" value="AKR"/>
    <property type="match status" value="1"/>
</dbReference>
<dbReference type="FunFam" id="3.20.20.100:FF:000002">
    <property type="entry name" value="2,5-diketo-D-gluconic acid reductase A"/>
    <property type="match status" value="1"/>
</dbReference>
<dbReference type="STRING" id="78410.A0A0P7BV08"/>
<organism evidence="8 9">
    <name type="scientific">Neonectria ditissima</name>
    <dbReference type="NCBI Taxonomy" id="78410"/>
    <lineage>
        <taxon>Eukaryota</taxon>
        <taxon>Fungi</taxon>
        <taxon>Dikarya</taxon>
        <taxon>Ascomycota</taxon>
        <taxon>Pezizomycotina</taxon>
        <taxon>Sordariomycetes</taxon>
        <taxon>Hypocreomycetidae</taxon>
        <taxon>Hypocreales</taxon>
        <taxon>Nectriaceae</taxon>
        <taxon>Neonectria</taxon>
    </lineage>
</organism>
<dbReference type="SUPFAM" id="SSF51430">
    <property type="entry name" value="NAD(P)-linked oxidoreductase"/>
    <property type="match status" value="1"/>
</dbReference>
<name>A0A0P7BV08_9HYPO</name>
<dbReference type="InterPro" id="IPR036812">
    <property type="entry name" value="NAD(P)_OxRdtase_dom_sf"/>
</dbReference>
<evidence type="ECO:0000256" key="5">
    <source>
        <dbReference type="PIRSR" id="PIRSR000097-2"/>
    </source>
</evidence>
<dbReference type="InterPro" id="IPR044494">
    <property type="entry name" value="AKR3C2/3"/>
</dbReference>
<dbReference type="PROSITE" id="PS00062">
    <property type="entry name" value="ALDOKETO_REDUCTASE_2"/>
    <property type="match status" value="1"/>
</dbReference>
<evidence type="ECO:0000313" key="9">
    <source>
        <dbReference type="Proteomes" id="UP000050424"/>
    </source>
</evidence>
<sequence length="297" mass="32938">MATPISKVTTQLNDGNAIPVLAYGLGTANYKNDPNAAIDNDLIEVTKQAILGGYHHLDGAEVYGNEAELGAAIKASGVPRDQLFVTTKINANDKKSALDAIDVSLKKLGLDYVDLYLLHGPWFADTEEELQQRWAQLEQIKESGRAKSIGVSNFLQGHIETLLKTAKVPPAVNQIEYHPYLQHGDLVPFLKKHNIAIESYSALTPITTAKGGPIDAYWKQLADKYGVTESEIGLRWILDQDVIAVTTSSKASRLEGYLSKLPTFKLTQEEIAEISRIGDQKHVRVWWNEKFDANDRR</sequence>
<feature type="binding site" evidence="5">
    <location>
        <position position="119"/>
    </location>
    <ligand>
        <name>substrate</name>
    </ligand>
</feature>